<reference evidence="1" key="1">
    <citation type="submission" date="2015-09" db="EMBL/GenBank/DDBJ databases">
        <title>De novo assembly of Pectinophora gossypiella (Pink Bollworm) gut transcriptome.</title>
        <authorList>
            <person name="Tassone E.E."/>
        </authorList>
    </citation>
    <scope>NUCLEOTIDE SEQUENCE</scope>
</reference>
<evidence type="ECO:0000313" key="1">
    <source>
        <dbReference type="EMBL" id="JAT83749.1"/>
    </source>
</evidence>
<sequence>YRAFSFGLYLHPIWSDTGDFPPSVKKEVAKKSKAEGLSKSRLPELTAEEIKMLKSKTYFHNIFLLDGSSYSCGHCGHWLVIVYLRGLELMQPEWPLRPS</sequence>
<organism evidence="1">
    <name type="scientific">Pectinophora gossypiella</name>
    <name type="common">Cotton pink bollworm</name>
    <name type="synonym">Depressaria gossypiella</name>
    <dbReference type="NCBI Taxonomy" id="13191"/>
    <lineage>
        <taxon>Eukaryota</taxon>
        <taxon>Metazoa</taxon>
        <taxon>Ecdysozoa</taxon>
        <taxon>Arthropoda</taxon>
        <taxon>Hexapoda</taxon>
        <taxon>Insecta</taxon>
        <taxon>Pterygota</taxon>
        <taxon>Neoptera</taxon>
        <taxon>Endopterygota</taxon>
        <taxon>Lepidoptera</taxon>
        <taxon>Glossata</taxon>
        <taxon>Ditrysia</taxon>
        <taxon>Gelechioidea</taxon>
        <taxon>Gelechiidae</taxon>
        <taxon>Apatetrinae</taxon>
        <taxon>Pectinophora</taxon>
    </lineage>
</organism>
<gene>
    <name evidence="1" type="ORF">g.14452</name>
</gene>
<dbReference type="AlphaFoldDB" id="A0A1E1W9X9"/>
<dbReference type="EMBL" id="GDQN01007305">
    <property type="protein sequence ID" value="JAT83749.1"/>
    <property type="molecule type" value="Transcribed_RNA"/>
</dbReference>
<name>A0A1E1W9X9_PECGO</name>
<accession>A0A1E1W9X9</accession>
<feature type="non-terminal residue" evidence="1">
    <location>
        <position position="1"/>
    </location>
</feature>
<protein>
    <submittedName>
        <fullName evidence="1">Uncharacterized protein</fullName>
    </submittedName>
</protein>
<dbReference type="Gene3D" id="3.20.20.80">
    <property type="entry name" value="Glycosidases"/>
    <property type="match status" value="1"/>
</dbReference>
<proteinExistence type="predicted"/>
<dbReference type="OrthoDB" id="65569at2759"/>